<accession>A0A917AIX3</accession>
<proteinExistence type="predicted"/>
<dbReference type="InterPro" id="IPR020108">
    <property type="entry name" value="Spore_coat_CotD"/>
</dbReference>
<evidence type="ECO:0000313" key="1">
    <source>
        <dbReference type="EMBL" id="GGE56671.1"/>
    </source>
</evidence>
<dbReference type="EMBL" id="BMFK01000001">
    <property type="protein sequence ID" value="GGE56671.1"/>
    <property type="molecule type" value="Genomic_DNA"/>
</dbReference>
<dbReference type="AlphaFoldDB" id="A0A917AIX3"/>
<organism evidence="1 2">
    <name type="scientific">Priestia taiwanensis</name>
    <dbReference type="NCBI Taxonomy" id="1347902"/>
    <lineage>
        <taxon>Bacteria</taxon>
        <taxon>Bacillati</taxon>
        <taxon>Bacillota</taxon>
        <taxon>Bacilli</taxon>
        <taxon>Bacillales</taxon>
        <taxon>Bacillaceae</taxon>
        <taxon>Priestia</taxon>
    </lineage>
</organism>
<sequence length="132" mass="13390">MFYGNPCKPCFPPCAPPIVHPTKCCEEHTFSKTVVPHVHPSHTTFVNHHVFEHKHYFPHSTSCANTVKNVDAGPGCGMPGGFGGAPGGFGGAPGGFGAAPGGFGAAPGGFGGAPGMGMPPQGPMYGKPYGNK</sequence>
<dbReference type="Proteomes" id="UP000605259">
    <property type="component" value="Unassembled WGS sequence"/>
</dbReference>
<comment type="caution">
    <text evidence="1">The sequence shown here is derived from an EMBL/GenBank/DDBJ whole genome shotgun (WGS) entry which is preliminary data.</text>
</comment>
<name>A0A917AIX3_9BACI</name>
<reference evidence="1" key="1">
    <citation type="journal article" date="2014" name="Int. J. Syst. Evol. Microbiol.">
        <title>Complete genome sequence of Corynebacterium casei LMG S-19264T (=DSM 44701T), isolated from a smear-ripened cheese.</title>
        <authorList>
            <consortium name="US DOE Joint Genome Institute (JGI-PGF)"/>
            <person name="Walter F."/>
            <person name="Albersmeier A."/>
            <person name="Kalinowski J."/>
            <person name="Ruckert C."/>
        </authorList>
    </citation>
    <scope>NUCLEOTIDE SEQUENCE</scope>
    <source>
        <strain evidence="1">CGMCC 1.12698</strain>
    </source>
</reference>
<protein>
    <recommendedName>
        <fullName evidence="3">Spore coat protein</fullName>
    </recommendedName>
</protein>
<dbReference type="RefSeq" id="WP_188386752.1">
    <property type="nucleotide sequence ID" value="NZ_BMFK01000001.1"/>
</dbReference>
<evidence type="ECO:0008006" key="3">
    <source>
        <dbReference type="Google" id="ProtNLM"/>
    </source>
</evidence>
<dbReference type="Pfam" id="PF11122">
    <property type="entry name" value="Spore-coat_CotD"/>
    <property type="match status" value="1"/>
</dbReference>
<reference evidence="1" key="2">
    <citation type="submission" date="2020-09" db="EMBL/GenBank/DDBJ databases">
        <authorList>
            <person name="Sun Q."/>
            <person name="Zhou Y."/>
        </authorList>
    </citation>
    <scope>NUCLEOTIDE SEQUENCE</scope>
    <source>
        <strain evidence="1">CGMCC 1.12698</strain>
    </source>
</reference>
<keyword evidence="2" id="KW-1185">Reference proteome</keyword>
<gene>
    <name evidence="1" type="ORF">GCM10007140_03740</name>
</gene>
<evidence type="ECO:0000313" key="2">
    <source>
        <dbReference type="Proteomes" id="UP000605259"/>
    </source>
</evidence>